<evidence type="ECO:0000256" key="2">
    <source>
        <dbReference type="ARBA" id="ARBA00022679"/>
    </source>
</evidence>
<feature type="binding site" evidence="5">
    <location>
        <begin position="156"/>
        <end position="163"/>
    </location>
    <ligand>
        <name>ADP</name>
        <dbReference type="ChEBI" id="CHEBI:456216"/>
    </ligand>
</feature>
<keyword evidence="4 5" id="KW-0418">Kinase</keyword>
<name>A0ABM8UZI4_THEXY</name>
<evidence type="ECO:0000313" key="6">
    <source>
        <dbReference type="EMBL" id="CAG5076736.1"/>
    </source>
</evidence>
<dbReference type="PANTHER" id="PTHR31756:SF3">
    <property type="entry name" value="PYRUVATE, PHOSPHATE DIKINASE REGULATORY PROTEIN 1, CHLOROPLASTIC"/>
    <property type="match status" value="1"/>
</dbReference>
<evidence type="ECO:0000256" key="4">
    <source>
        <dbReference type="ARBA" id="ARBA00022777"/>
    </source>
</evidence>
<dbReference type="GO" id="GO:0016740">
    <property type="term" value="F:transferase activity"/>
    <property type="evidence" value="ECO:0007669"/>
    <property type="project" value="UniProtKB-KW"/>
</dbReference>
<dbReference type="EC" id="2.7.11.32" evidence="5"/>
<keyword evidence="2 5" id="KW-0808">Transferase</keyword>
<comment type="similarity">
    <text evidence="5">Belongs to the pyruvate, phosphate/water dikinase regulatory protein family. PDRP subfamily.</text>
</comment>
<dbReference type="InterPro" id="IPR026565">
    <property type="entry name" value="PPDK_reg"/>
</dbReference>
<proteinExistence type="inferred from homology"/>
<dbReference type="NCBIfam" id="NF003742">
    <property type="entry name" value="PRK05339.1"/>
    <property type="match status" value="1"/>
</dbReference>
<evidence type="ECO:0000256" key="3">
    <source>
        <dbReference type="ARBA" id="ARBA00022741"/>
    </source>
</evidence>
<dbReference type="Proteomes" id="UP000681526">
    <property type="component" value="Unassembled WGS sequence"/>
</dbReference>
<dbReference type="InterPro" id="IPR005177">
    <property type="entry name" value="Kinase-pyrophosphorylase"/>
</dbReference>
<keyword evidence="3 5" id="KW-0547">Nucleotide-binding</keyword>
<protein>
    <recommendedName>
        <fullName evidence="5">Putative pyruvate, phosphate dikinase regulatory protein</fullName>
        <shortName evidence="5">PPDK regulatory protein</shortName>
        <ecNumber evidence="5">2.7.11.32</ecNumber>
        <ecNumber evidence="5">2.7.4.27</ecNumber>
    </recommendedName>
</protein>
<organism evidence="6 7">
    <name type="scientific">Thermobacillus xylanilyticus</name>
    <dbReference type="NCBI Taxonomy" id="76633"/>
    <lineage>
        <taxon>Bacteria</taxon>
        <taxon>Bacillati</taxon>
        <taxon>Bacillota</taxon>
        <taxon>Bacilli</taxon>
        <taxon>Bacillales</taxon>
        <taxon>Paenibacillaceae</taxon>
        <taxon>Thermobacillus</taxon>
    </lineage>
</organism>
<dbReference type="Pfam" id="PF03618">
    <property type="entry name" value="Kinase-PPPase"/>
    <property type="match status" value="1"/>
</dbReference>
<evidence type="ECO:0000313" key="7">
    <source>
        <dbReference type="Proteomes" id="UP000681526"/>
    </source>
</evidence>
<dbReference type="PANTHER" id="PTHR31756">
    <property type="entry name" value="PYRUVATE, PHOSPHATE DIKINASE REGULATORY PROTEIN 1, CHLOROPLASTIC"/>
    <property type="match status" value="1"/>
</dbReference>
<keyword evidence="1 5" id="KW-0723">Serine/threonine-protein kinase</keyword>
<gene>
    <name evidence="6" type="primary">txxe 134</name>
    <name evidence="6" type="ORF">TXXE_00915</name>
</gene>
<reference evidence="6 7" key="1">
    <citation type="submission" date="2021-04" db="EMBL/GenBank/DDBJ databases">
        <authorList>
            <person name="Rakotoarivonina H."/>
        </authorList>
    </citation>
    <scope>NUCLEOTIDE SEQUENCE [LARGE SCALE GENOMIC DNA]</scope>
    <source>
        <strain evidence="6 7">XE</strain>
    </source>
</reference>
<dbReference type="EC" id="2.7.4.27" evidence="5"/>
<comment type="catalytic activity">
    <reaction evidence="5">
        <text>N(tele)-phospho-L-histidyl/L-threonyl-[pyruvate, phosphate dikinase] + ADP = N(tele)-phospho-L-histidyl/O-phospho-L-threonyl-[pyruvate, phosphate dikinase] + AMP + H(+)</text>
        <dbReference type="Rhea" id="RHEA:43692"/>
        <dbReference type="Rhea" id="RHEA-COMP:10650"/>
        <dbReference type="Rhea" id="RHEA-COMP:10651"/>
        <dbReference type="ChEBI" id="CHEBI:15378"/>
        <dbReference type="ChEBI" id="CHEBI:30013"/>
        <dbReference type="ChEBI" id="CHEBI:61977"/>
        <dbReference type="ChEBI" id="CHEBI:83586"/>
        <dbReference type="ChEBI" id="CHEBI:456215"/>
        <dbReference type="ChEBI" id="CHEBI:456216"/>
        <dbReference type="EC" id="2.7.11.32"/>
    </reaction>
</comment>
<keyword evidence="7" id="KW-1185">Reference proteome</keyword>
<dbReference type="HAMAP" id="MF_00921">
    <property type="entry name" value="PDRP"/>
    <property type="match status" value="1"/>
</dbReference>
<comment type="caution">
    <text evidence="6">The sequence shown here is derived from an EMBL/GenBank/DDBJ whole genome shotgun (WGS) entry which is preliminary data.</text>
</comment>
<sequence>MTEPENEMNPKIIYICSDGVGETAEAVAKATIRQFDGGSVRLKRCAPIKDEDEIVRITEEAARTGGFIAFTLVQPELREMMREEAGRRGVRAVDVLGPMMQAYIDTFNGSPRSEPGLLHTLDEDYFKRIEAVEFAIRFDDGKDFRGLLQAEVILIGVSRTSKTPLSVYLAHKGIRTANLPLVPEVRPPAELVENPAGALIVGLMMEPERLAGIRGSRLRELGLPGGVSYASIERIREELAYARSIMEEIGCPVIDVTHRSIEETAAIIVRMMHEAQEKRQNR</sequence>
<dbReference type="EMBL" id="CAJRAY010000002">
    <property type="protein sequence ID" value="CAG5076736.1"/>
    <property type="molecule type" value="Genomic_DNA"/>
</dbReference>
<comment type="function">
    <text evidence="5">Bifunctional serine/threonine kinase and phosphorylase involved in the regulation of the pyruvate, phosphate dikinase (PPDK) by catalyzing its phosphorylation/dephosphorylation.</text>
</comment>
<comment type="catalytic activity">
    <reaction evidence="5">
        <text>N(tele)-phospho-L-histidyl/O-phospho-L-threonyl-[pyruvate, phosphate dikinase] + phosphate + H(+) = N(tele)-phospho-L-histidyl/L-threonyl-[pyruvate, phosphate dikinase] + diphosphate</text>
        <dbReference type="Rhea" id="RHEA:43696"/>
        <dbReference type="Rhea" id="RHEA-COMP:10650"/>
        <dbReference type="Rhea" id="RHEA-COMP:10651"/>
        <dbReference type="ChEBI" id="CHEBI:15378"/>
        <dbReference type="ChEBI" id="CHEBI:30013"/>
        <dbReference type="ChEBI" id="CHEBI:33019"/>
        <dbReference type="ChEBI" id="CHEBI:43474"/>
        <dbReference type="ChEBI" id="CHEBI:61977"/>
        <dbReference type="ChEBI" id="CHEBI:83586"/>
        <dbReference type="EC" id="2.7.4.27"/>
    </reaction>
</comment>
<evidence type="ECO:0000256" key="5">
    <source>
        <dbReference type="HAMAP-Rule" id="MF_00921"/>
    </source>
</evidence>
<evidence type="ECO:0000256" key="1">
    <source>
        <dbReference type="ARBA" id="ARBA00022527"/>
    </source>
</evidence>
<accession>A0ABM8UZI4</accession>